<dbReference type="PANTHER" id="PTHR43798:SF33">
    <property type="entry name" value="HYDROLASE, PUTATIVE (AFU_ORTHOLOGUE AFUA_2G14860)-RELATED"/>
    <property type="match status" value="1"/>
</dbReference>
<protein>
    <submittedName>
        <fullName evidence="2">Alpha/beta hydrolase</fullName>
    </submittedName>
</protein>
<dbReference type="GO" id="GO:0016020">
    <property type="term" value="C:membrane"/>
    <property type="evidence" value="ECO:0007669"/>
    <property type="project" value="TreeGrafter"/>
</dbReference>
<dbReference type="InterPro" id="IPR000073">
    <property type="entry name" value="AB_hydrolase_1"/>
</dbReference>
<sequence length="271" mass="29596">MTVEGVSIRYLRWGSAQGSRPIVLVHGGAAHACWWAPLAPSLAAATGRDVVAVDLSGHGVSDRRPVYSISLWASELRALIEHLGQGKTTVVAHSMGGIAGAELSLHDDSPIDRFIAVDAPVWRNAPPPPGLTIRAVGERIYPSIPEALARFRLLPRQAVGCPWYERFIALQGLVSDGMGWRWRHDPRIFSDSDEHGRIARFTGDLTGAACPVDLIFGHRSFLRPAAEEDLLPWSGGQFRVLPDSGHHIMLDRPLTLLGTLTGLLRRTPPRE</sequence>
<keyword evidence="2" id="KW-0378">Hydrolase</keyword>
<feature type="domain" description="AB hydrolase-1" evidence="1">
    <location>
        <begin position="21"/>
        <end position="174"/>
    </location>
</feature>
<proteinExistence type="predicted"/>
<keyword evidence="3" id="KW-1185">Reference proteome</keyword>
<dbReference type="SUPFAM" id="SSF53474">
    <property type="entry name" value="alpha/beta-Hydrolases"/>
    <property type="match status" value="1"/>
</dbReference>
<evidence type="ECO:0000313" key="2">
    <source>
        <dbReference type="EMBL" id="NKY60607.1"/>
    </source>
</evidence>
<dbReference type="EMBL" id="JAAXOT010000025">
    <property type="protein sequence ID" value="NKY60607.1"/>
    <property type="molecule type" value="Genomic_DNA"/>
</dbReference>
<organism evidence="2 3">
    <name type="scientific">Nocardia flavorosea</name>
    <dbReference type="NCBI Taxonomy" id="53429"/>
    <lineage>
        <taxon>Bacteria</taxon>
        <taxon>Bacillati</taxon>
        <taxon>Actinomycetota</taxon>
        <taxon>Actinomycetes</taxon>
        <taxon>Mycobacteriales</taxon>
        <taxon>Nocardiaceae</taxon>
        <taxon>Nocardia</taxon>
    </lineage>
</organism>
<reference evidence="2 3" key="1">
    <citation type="submission" date="2020-04" db="EMBL/GenBank/DDBJ databases">
        <title>MicrobeNet Type strains.</title>
        <authorList>
            <person name="Nicholson A.C."/>
        </authorList>
    </citation>
    <scope>NUCLEOTIDE SEQUENCE [LARGE SCALE GENOMIC DNA]</scope>
    <source>
        <strain evidence="2 3">JCM 3332</strain>
    </source>
</reference>
<dbReference type="RefSeq" id="WP_168433977.1">
    <property type="nucleotide sequence ID" value="NZ_JAAXOT010000025.1"/>
</dbReference>
<dbReference type="Pfam" id="PF00561">
    <property type="entry name" value="Abhydrolase_1"/>
    <property type="match status" value="1"/>
</dbReference>
<dbReference type="PANTHER" id="PTHR43798">
    <property type="entry name" value="MONOACYLGLYCEROL LIPASE"/>
    <property type="match status" value="1"/>
</dbReference>
<dbReference type="GO" id="GO:0016787">
    <property type="term" value="F:hydrolase activity"/>
    <property type="evidence" value="ECO:0007669"/>
    <property type="project" value="UniProtKB-KW"/>
</dbReference>
<evidence type="ECO:0000313" key="3">
    <source>
        <dbReference type="Proteomes" id="UP000570678"/>
    </source>
</evidence>
<gene>
    <name evidence="2" type="ORF">HGA15_31610</name>
</gene>
<dbReference type="Gene3D" id="3.40.50.1820">
    <property type="entry name" value="alpha/beta hydrolase"/>
    <property type="match status" value="1"/>
</dbReference>
<dbReference type="InterPro" id="IPR029058">
    <property type="entry name" value="AB_hydrolase_fold"/>
</dbReference>
<accession>A0A846YNB2</accession>
<name>A0A846YNB2_9NOCA</name>
<evidence type="ECO:0000259" key="1">
    <source>
        <dbReference type="Pfam" id="PF00561"/>
    </source>
</evidence>
<dbReference type="Proteomes" id="UP000570678">
    <property type="component" value="Unassembled WGS sequence"/>
</dbReference>
<dbReference type="AlphaFoldDB" id="A0A846YNB2"/>
<dbReference type="InterPro" id="IPR050266">
    <property type="entry name" value="AB_hydrolase_sf"/>
</dbReference>
<comment type="caution">
    <text evidence="2">The sequence shown here is derived from an EMBL/GenBank/DDBJ whole genome shotgun (WGS) entry which is preliminary data.</text>
</comment>